<evidence type="ECO:0000313" key="10">
    <source>
        <dbReference type="EMBL" id="OZY84498.1"/>
    </source>
</evidence>
<dbReference type="AlphaFoldDB" id="A0A266Q3P9"/>
<dbReference type="GO" id="GO:0005524">
    <property type="term" value="F:ATP binding"/>
    <property type="evidence" value="ECO:0007669"/>
    <property type="project" value="UniProtKB-UniRule"/>
</dbReference>
<dbReference type="InterPro" id="IPR020751">
    <property type="entry name" value="aa-tRNA-synth_I_codon-bd_sub2"/>
</dbReference>
<dbReference type="eggNOG" id="COG0008">
    <property type="taxonomic scope" value="Bacteria"/>
</dbReference>
<dbReference type="Gene3D" id="1.10.10.350">
    <property type="match status" value="1"/>
</dbReference>
<dbReference type="NCBIfam" id="TIGR00464">
    <property type="entry name" value="gltX_bact"/>
    <property type="match status" value="1"/>
</dbReference>
<comment type="catalytic activity">
    <reaction evidence="7">
        <text>tRNA(Glu) + L-glutamate + ATP = L-glutamyl-tRNA(Glu) + AMP + diphosphate</text>
        <dbReference type="Rhea" id="RHEA:23540"/>
        <dbReference type="Rhea" id="RHEA-COMP:9663"/>
        <dbReference type="Rhea" id="RHEA-COMP:9680"/>
        <dbReference type="ChEBI" id="CHEBI:29985"/>
        <dbReference type="ChEBI" id="CHEBI:30616"/>
        <dbReference type="ChEBI" id="CHEBI:33019"/>
        <dbReference type="ChEBI" id="CHEBI:78442"/>
        <dbReference type="ChEBI" id="CHEBI:78520"/>
        <dbReference type="ChEBI" id="CHEBI:456215"/>
        <dbReference type="EC" id="6.1.1.17"/>
    </reaction>
</comment>
<dbReference type="EMBL" id="NHNI01000002">
    <property type="protein sequence ID" value="OZY84498.1"/>
    <property type="molecule type" value="Genomic_DNA"/>
</dbReference>
<evidence type="ECO:0000313" key="11">
    <source>
        <dbReference type="Proteomes" id="UP000216101"/>
    </source>
</evidence>
<dbReference type="CDD" id="cd00808">
    <property type="entry name" value="GluRS_core"/>
    <property type="match status" value="1"/>
</dbReference>
<gene>
    <name evidence="7" type="primary">gltX</name>
    <name evidence="10" type="ORF">CBP51_14965</name>
</gene>
<dbReference type="GO" id="GO:0005829">
    <property type="term" value="C:cytosol"/>
    <property type="evidence" value="ECO:0007669"/>
    <property type="project" value="TreeGrafter"/>
</dbReference>
<dbReference type="InterPro" id="IPR000924">
    <property type="entry name" value="Glu/Gln-tRNA-synth"/>
</dbReference>
<feature type="domain" description="Glutamyl/glutaminyl-tRNA synthetase class Ib catalytic" evidence="8">
    <location>
        <begin position="21"/>
        <end position="338"/>
    </location>
</feature>
<keyword evidence="11" id="KW-1185">Reference proteome</keyword>
<dbReference type="FunFam" id="3.40.50.620:FF:000045">
    <property type="entry name" value="Glutamate--tRNA ligase, mitochondrial"/>
    <property type="match status" value="1"/>
</dbReference>
<dbReference type="GO" id="GO:0004818">
    <property type="term" value="F:glutamate-tRNA ligase activity"/>
    <property type="evidence" value="ECO:0007669"/>
    <property type="project" value="UniProtKB-UniRule"/>
</dbReference>
<comment type="function">
    <text evidence="7">Catalyzes the attachment of glutamate to tRNA(Glu) in a two-step reaction: glutamate is first activated by ATP to form Glu-AMP and then transferred to the acceptor end of tRNA(Glu).</text>
</comment>
<evidence type="ECO:0000256" key="6">
    <source>
        <dbReference type="ARBA" id="ARBA00023146"/>
    </source>
</evidence>
<keyword evidence="2 7" id="KW-0436">Ligase</keyword>
<dbReference type="InterPro" id="IPR001412">
    <property type="entry name" value="aa-tRNA-synth_I_CS"/>
</dbReference>
<feature type="short sequence motif" description="'HIGH' region" evidence="7">
    <location>
        <begin position="28"/>
        <end position="38"/>
    </location>
</feature>
<dbReference type="InterPro" id="IPR004527">
    <property type="entry name" value="Glu-tRNA-ligase_bac/mito"/>
</dbReference>
<evidence type="ECO:0000259" key="8">
    <source>
        <dbReference type="Pfam" id="PF00749"/>
    </source>
</evidence>
<dbReference type="EC" id="6.1.1.17" evidence="7"/>
<dbReference type="Pfam" id="PF00749">
    <property type="entry name" value="tRNA-synt_1c"/>
    <property type="match status" value="1"/>
</dbReference>
<dbReference type="PANTHER" id="PTHR43311">
    <property type="entry name" value="GLUTAMATE--TRNA LIGASE"/>
    <property type="match status" value="1"/>
</dbReference>
<sequence>MRAFFLFPILSIRTKGHSMSEVRTRIAPSPTGDPHVGTAYIALFNLCFARQHGGKFLLRIEDTDQTRSTPESEQAILDSLRWLGLEWDEGPDVGGPHGPYRQSERMDIYGKYAMELVEKGHAFYCFATAEELDEMRREQQARGETPKYDGRGLKLSPAEVQAKLDAGEPYVIRMKIPEEGVCEIDDMLRGKIEIEWSQVDMQVLLKGDGMPTYHLANVVDDHLMQITHVIRGEEWINSAPKHLKLYEYFGWQAPVLCHLPLLRNPDKSKLSKRKNPTSILYYKRMGYLPEAMLNYLGRMGWSMPDEREKFTLAEMQEHFDLLRVSLGGPIFDVEKLNWLSSLWIRENFTIEQLAERLHGWALNKETLLQALPHAQSRMTTLSDFAPLAGFLVSGMMPVNEASFAGNKLDVEKQKEYLQFALWRLEALRTWERDNLFAELKLLADQMGIKIKDALAPVFVAIAGTTASFSVVDSMQIIGPDMSRARIRHAINALGGFGKNKQKDLEKVFDKLGAPQEESAVNS</sequence>
<dbReference type="SUPFAM" id="SSF48163">
    <property type="entry name" value="An anticodon-binding domain of class I aminoacyl-tRNA synthetases"/>
    <property type="match status" value="1"/>
</dbReference>
<comment type="caution">
    <text evidence="7">Lacks conserved residue(s) required for the propagation of feature annotation.</text>
</comment>
<dbReference type="PROSITE" id="PS00178">
    <property type="entry name" value="AA_TRNA_LIGASE_I"/>
    <property type="match status" value="1"/>
</dbReference>
<keyword evidence="3 7" id="KW-0547">Nucleotide-binding</keyword>
<proteinExistence type="inferred from homology"/>
<protein>
    <recommendedName>
        <fullName evidence="7">Glutamate--tRNA ligase</fullName>
        <ecNumber evidence="7">6.1.1.17</ecNumber>
    </recommendedName>
    <alternativeName>
        <fullName evidence="7">Glutamyl-tRNA synthetase</fullName>
        <shortName evidence="7">GluRS</shortName>
    </alternativeName>
</protein>
<dbReference type="HAMAP" id="MF_00022">
    <property type="entry name" value="Glu_tRNA_synth_type1"/>
    <property type="match status" value="1"/>
</dbReference>
<dbReference type="PANTHER" id="PTHR43311:SF2">
    <property type="entry name" value="GLUTAMATE--TRNA LIGASE, MITOCHONDRIAL-RELATED"/>
    <property type="match status" value="1"/>
</dbReference>
<comment type="similarity">
    <text evidence="1 7">Belongs to the class-I aminoacyl-tRNA synthetase family. Glutamate--tRNA ligase type 1 subfamily.</text>
</comment>
<comment type="subcellular location">
    <subcellularLocation>
        <location evidence="7">Cytoplasm</location>
    </subcellularLocation>
</comment>
<dbReference type="InterPro" id="IPR020058">
    <property type="entry name" value="Glu/Gln-tRNA-synth_Ib_cat-dom"/>
</dbReference>
<dbReference type="InterPro" id="IPR045462">
    <property type="entry name" value="aa-tRNA-synth_I_cd-bd"/>
</dbReference>
<dbReference type="Gene3D" id="3.40.50.620">
    <property type="entry name" value="HUPs"/>
    <property type="match status" value="1"/>
</dbReference>
<dbReference type="InterPro" id="IPR033910">
    <property type="entry name" value="GluRS_core"/>
</dbReference>
<keyword evidence="4 7" id="KW-0067">ATP-binding</keyword>
<evidence type="ECO:0000256" key="1">
    <source>
        <dbReference type="ARBA" id="ARBA00007894"/>
    </source>
</evidence>
<dbReference type="InterPro" id="IPR049940">
    <property type="entry name" value="GluQ/Sye"/>
</dbReference>
<dbReference type="GO" id="GO:0006424">
    <property type="term" value="P:glutamyl-tRNA aminoacylation"/>
    <property type="evidence" value="ECO:0007669"/>
    <property type="project" value="UniProtKB-UniRule"/>
</dbReference>
<dbReference type="PRINTS" id="PR00987">
    <property type="entry name" value="TRNASYNTHGLU"/>
</dbReference>
<feature type="short sequence motif" description="'KMSKS' region" evidence="7">
    <location>
        <begin position="269"/>
        <end position="273"/>
    </location>
</feature>
<dbReference type="InterPro" id="IPR014729">
    <property type="entry name" value="Rossmann-like_a/b/a_fold"/>
</dbReference>
<dbReference type="SUPFAM" id="SSF52374">
    <property type="entry name" value="Nucleotidylyl transferase"/>
    <property type="match status" value="1"/>
</dbReference>
<dbReference type="InterPro" id="IPR008925">
    <property type="entry name" value="aa_tRNA-synth_I_cd-bd_sf"/>
</dbReference>
<name>A0A266Q3P9_9GAMM</name>
<evidence type="ECO:0000256" key="3">
    <source>
        <dbReference type="ARBA" id="ARBA00022741"/>
    </source>
</evidence>
<keyword evidence="7" id="KW-0963">Cytoplasm</keyword>
<dbReference type="Proteomes" id="UP000216101">
    <property type="component" value="Unassembled WGS sequence"/>
</dbReference>
<comment type="caution">
    <text evidence="10">The sequence shown here is derived from an EMBL/GenBank/DDBJ whole genome shotgun (WGS) entry which is preliminary data.</text>
</comment>
<evidence type="ECO:0000256" key="2">
    <source>
        <dbReference type="ARBA" id="ARBA00022598"/>
    </source>
</evidence>
<dbReference type="GO" id="GO:0000049">
    <property type="term" value="F:tRNA binding"/>
    <property type="evidence" value="ECO:0007669"/>
    <property type="project" value="InterPro"/>
</dbReference>
<dbReference type="STRING" id="1209072.GCA_000766945_02567"/>
<evidence type="ECO:0000256" key="4">
    <source>
        <dbReference type="ARBA" id="ARBA00022840"/>
    </source>
</evidence>
<reference evidence="11" key="1">
    <citation type="submission" date="2017-05" db="EMBL/GenBank/DDBJ databases">
        <authorList>
            <person name="Barney B.M."/>
        </authorList>
    </citation>
    <scope>NUCLEOTIDE SEQUENCE [LARGE SCALE GENOMIC DNA]</scope>
    <source>
        <strain evidence="11">PSBB022</strain>
    </source>
</reference>
<evidence type="ECO:0000259" key="9">
    <source>
        <dbReference type="Pfam" id="PF19269"/>
    </source>
</evidence>
<evidence type="ECO:0000256" key="7">
    <source>
        <dbReference type="HAMAP-Rule" id="MF_00022"/>
    </source>
</evidence>
<dbReference type="Pfam" id="PF19269">
    <property type="entry name" value="Anticodon_2"/>
    <property type="match status" value="1"/>
</dbReference>
<keyword evidence="5 7" id="KW-0648">Protein biosynthesis</keyword>
<evidence type="ECO:0000256" key="5">
    <source>
        <dbReference type="ARBA" id="ARBA00022917"/>
    </source>
</evidence>
<accession>A0A266Q3P9</accession>
<dbReference type="GO" id="GO:0008270">
    <property type="term" value="F:zinc ion binding"/>
    <property type="evidence" value="ECO:0007669"/>
    <property type="project" value="InterPro"/>
</dbReference>
<organism evidence="10 11">
    <name type="scientific">Cellvibrio mixtus</name>
    <dbReference type="NCBI Taxonomy" id="39650"/>
    <lineage>
        <taxon>Bacteria</taxon>
        <taxon>Pseudomonadati</taxon>
        <taxon>Pseudomonadota</taxon>
        <taxon>Gammaproteobacteria</taxon>
        <taxon>Cellvibrionales</taxon>
        <taxon>Cellvibrionaceae</taxon>
        <taxon>Cellvibrio</taxon>
    </lineage>
</organism>
<feature type="binding site" evidence="7">
    <location>
        <position position="272"/>
    </location>
    <ligand>
        <name>ATP</name>
        <dbReference type="ChEBI" id="CHEBI:30616"/>
    </ligand>
</feature>
<keyword evidence="6 7" id="KW-0030">Aminoacyl-tRNA synthetase</keyword>
<comment type="subunit">
    <text evidence="7">Monomer.</text>
</comment>
<feature type="domain" description="Aminoacyl-tRNA synthetase class I anticodon-binding" evidence="9">
    <location>
        <begin position="352"/>
        <end position="490"/>
    </location>
</feature>